<gene>
    <name evidence="8" type="ORF">FSC37_07510</name>
</gene>
<keyword evidence="9" id="KW-1185">Reference proteome</keyword>
<organism evidence="8 9">
    <name type="scientific">Piscinibacter aquaticus</name>
    <dbReference type="NCBI Taxonomy" id="392597"/>
    <lineage>
        <taxon>Bacteria</taxon>
        <taxon>Pseudomonadati</taxon>
        <taxon>Pseudomonadota</taxon>
        <taxon>Betaproteobacteria</taxon>
        <taxon>Burkholderiales</taxon>
        <taxon>Sphaerotilaceae</taxon>
        <taxon>Piscinibacter</taxon>
    </lineage>
</organism>
<evidence type="ECO:0000256" key="4">
    <source>
        <dbReference type="ARBA" id="ARBA00023110"/>
    </source>
</evidence>
<dbReference type="SUPFAM" id="SSF54534">
    <property type="entry name" value="FKBP-like"/>
    <property type="match status" value="1"/>
</dbReference>
<dbReference type="PANTHER" id="PTHR47245:SF2">
    <property type="entry name" value="PEPTIDYL-PROLYL CIS-TRANS ISOMERASE HP_0175-RELATED"/>
    <property type="match status" value="1"/>
</dbReference>
<dbReference type="SUPFAM" id="SSF109998">
    <property type="entry name" value="Triger factor/SurA peptide-binding domain-like"/>
    <property type="match status" value="1"/>
</dbReference>
<proteinExistence type="inferred from homology"/>
<evidence type="ECO:0000259" key="7">
    <source>
        <dbReference type="PROSITE" id="PS50198"/>
    </source>
</evidence>
<dbReference type="Pfam" id="PF13616">
    <property type="entry name" value="Rotamase_3"/>
    <property type="match status" value="1"/>
</dbReference>
<dbReference type="InterPro" id="IPR050245">
    <property type="entry name" value="PrsA_foldase"/>
</dbReference>
<protein>
    <recommendedName>
        <fullName evidence="3">peptidylprolyl isomerase</fullName>
        <ecNumber evidence="3">5.2.1.8</ecNumber>
    </recommendedName>
</protein>
<evidence type="ECO:0000313" key="8">
    <source>
        <dbReference type="EMBL" id="TXC65884.1"/>
    </source>
</evidence>
<keyword evidence="4 5" id="KW-0697">Rotamase</keyword>
<dbReference type="PROSITE" id="PS50198">
    <property type="entry name" value="PPIC_PPIASE_2"/>
    <property type="match status" value="1"/>
</dbReference>
<evidence type="ECO:0000256" key="2">
    <source>
        <dbReference type="ARBA" id="ARBA00007656"/>
    </source>
</evidence>
<reference evidence="8 9" key="1">
    <citation type="submission" date="2019-08" db="EMBL/GenBank/DDBJ databases">
        <authorList>
            <person name="Khan S.A."/>
            <person name="Jeon C.O."/>
            <person name="Jeong S.E."/>
        </authorList>
    </citation>
    <scope>NUCLEOTIDE SEQUENCE [LARGE SCALE GENOMIC DNA]</scope>
    <source>
        <strain evidence="9">IMCC1728</strain>
    </source>
</reference>
<feature type="chain" id="PRO_5022970332" description="peptidylprolyl isomerase" evidence="6">
    <location>
        <begin position="27"/>
        <end position="270"/>
    </location>
</feature>
<dbReference type="PANTHER" id="PTHR47245">
    <property type="entry name" value="PEPTIDYLPROLYL ISOMERASE"/>
    <property type="match status" value="1"/>
</dbReference>
<feature type="signal peptide" evidence="6">
    <location>
        <begin position="1"/>
        <end position="26"/>
    </location>
</feature>
<dbReference type="EMBL" id="VOPW01000001">
    <property type="protein sequence ID" value="TXC65884.1"/>
    <property type="molecule type" value="Genomic_DNA"/>
</dbReference>
<dbReference type="AlphaFoldDB" id="A0A5C6TZ09"/>
<accession>A0A5C6TZ09</accession>
<keyword evidence="6" id="KW-0732">Signal</keyword>
<evidence type="ECO:0000256" key="5">
    <source>
        <dbReference type="PROSITE-ProRule" id="PRU00278"/>
    </source>
</evidence>
<name>A0A5C6TZ09_9BURK</name>
<dbReference type="Proteomes" id="UP000321832">
    <property type="component" value="Unassembled WGS sequence"/>
</dbReference>
<dbReference type="GO" id="GO:0003755">
    <property type="term" value="F:peptidyl-prolyl cis-trans isomerase activity"/>
    <property type="evidence" value="ECO:0007669"/>
    <property type="project" value="UniProtKB-KW"/>
</dbReference>
<comment type="catalytic activity">
    <reaction evidence="1">
        <text>[protein]-peptidylproline (omega=180) = [protein]-peptidylproline (omega=0)</text>
        <dbReference type="Rhea" id="RHEA:16237"/>
        <dbReference type="Rhea" id="RHEA-COMP:10747"/>
        <dbReference type="Rhea" id="RHEA-COMP:10748"/>
        <dbReference type="ChEBI" id="CHEBI:83833"/>
        <dbReference type="ChEBI" id="CHEBI:83834"/>
        <dbReference type="EC" id="5.2.1.8"/>
    </reaction>
</comment>
<evidence type="ECO:0000256" key="6">
    <source>
        <dbReference type="SAM" id="SignalP"/>
    </source>
</evidence>
<comment type="caution">
    <text evidence="8">The sequence shown here is derived from an EMBL/GenBank/DDBJ whole genome shotgun (WGS) entry which is preliminary data.</text>
</comment>
<keyword evidence="5 8" id="KW-0413">Isomerase</keyword>
<evidence type="ECO:0000256" key="1">
    <source>
        <dbReference type="ARBA" id="ARBA00000971"/>
    </source>
</evidence>
<evidence type="ECO:0000256" key="3">
    <source>
        <dbReference type="ARBA" id="ARBA00013194"/>
    </source>
</evidence>
<dbReference type="InterPro" id="IPR027304">
    <property type="entry name" value="Trigger_fact/SurA_dom_sf"/>
</dbReference>
<sequence length="270" mass="30103">MKMHFHVRLTSLALAALLAAPLAAQAQNIAIVNGKAVPKARAEALMNQAVRSGQPKTPELEQQVRDEVVLREIFMQEAEKRGLAASAEYKQQIEFARQTLLIRELFADFQKKNPVSDAEVQAEYDKFKAQSGGTEYRARHILVEKEDEAKALIAQIKGGAKFEDVAKKNSKDPGSGENGGDLDYAAPGAYVPEFSQAMVKLKKGEMTETPVKSQFGWHIIKLEDSREAKFPPIEEVKGQIQQRISQQKLGEFRDSIRAKAKTDYKFSTLN</sequence>
<dbReference type="EC" id="5.2.1.8" evidence="3"/>
<feature type="domain" description="PpiC" evidence="7">
    <location>
        <begin position="133"/>
        <end position="224"/>
    </location>
</feature>
<dbReference type="InterPro" id="IPR046357">
    <property type="entry name" value="PPIase_dom_sf"/>
</dbReference>
<dbReference type="InterPro" id="IPR000297">
    <property type="entry name" value="PPIase_PpiC"/>
</dbReference>
<evidence type="ECO:0000313" key="9">
    <source>
        <dbReference type="Proteomes" id="UP000321832"/>
    </source>
</evidence>
<comment type="similarity">
    <text evidence="2">Belongs to the PpiC/parvulin rotamase family.</text>
</comment>
<dbReference type="Gene3D" id="3.10.50.40">
    <property type="match status" value="1"/>
</dbReference>